<keyword evidence="1" id="KW-0732">Signal</keyword>
<accession>A0A7X2ZS41</accession>
<dbReference type="EMBL" id="RCNR01000008">
    <property type="protein sequence ID" value="MUH35324.1"/>
    <property type="molecule type" value="Genomic_DNA"/>
</dbReference>
<evidence type="ECO:0008006" key="4">
    <source>
        <dbReference type="Google" id="ProtNLM"/>
    </source>
</evidence>
<dbReference type="Gene3D" id="3.40.1420.30">
    <property type="match status" value="1"/>
</dbReference>
<evidence type="ECO:0000313" key="3">
    <source>
        <dbReference type="Proteomes" id="UP000540519"/>
    </source>
</evidence>
<reference evidence="2 3" key="1">
    <citation type="journal article" date="2019" name="Mar. Drugs">
        <title>Comparative Genomics and CAZyme Genome Repertoires of Marine Zobellia amurskyensis KMM 3526(T) and Zobellia laminariae KMM 3676(T).</title>
        <authorList>
            <person name="Chernysheva N."/>
            <person name="Bystritskaya E."/>
            <person name="Stenkova A."/>
            <person name="Golovkin I."/>
            <person name="Nedashkovskaya O."/>
            <person name="Isaeva M."/>
        </authorList>
    </citation>
    <scope>NUCLEOTIDE SEQUENCE [LARGE SCALE GENOMIC DNA]</scope>
    <source>
        <strain evidence="2 3">KMM 3526</strain>
    </source>
</reference>
<gene>
    <name evidence="2" type="ORF">D9O36_05685</name>
</gene>
<evidence type="ECO:0000313" key="2">
    <source>
        <dbReference type="EMBL" id="MUH35324.1"/>
    </source>
</evidence>
<dbReference type="Proteomes" id="UP000540519">
    <property type="component" value="Unassembled WGS sequence"/>
</dbReference>
<organism evidence="2 3">
    <name type="scientific">Zobellia amurskyensis</name>
    <dbReference type="NCBI Taxonomy" id="248905"/>
    <lineage>
        <taxon>Bacteria</taxon>
        <taxon>Pseudomonadati</taxon>
        <taxon>Bacteroidota</taxon>
        <taxon>Flavobacteriia</taxon>
        <taxon>Flavobacteriales</taxon>
        <taxon>Flavobacteriaceae</taxon>
        <taxon>Zobellia</taxon>
    </lineage>
</organism>
<evidence type="ECO:0000256" key="1">
    <source>
        <dbReference type="SAM" id="SignalP"/>
    </source>
</evidence>
<name>A0A7X2ZS41_9FLAO</name>
<protein>
    <recommendedName>
        <fullName evidence="4">PepSY domain-containing protein</fullName>
    </recommendedName>
</protein>
<feature type="chain" id="PRO_5030511780" description="PepSY domain-containing protein" evidence="1">
    <location>
        <begin position="20"/>
        <end position="101"/>
    </location>
</feature>
<dbReference type="OrthoDB" id="1099258at2"/>
<feature type="signal peptide" evidence="1">
    <location>
        <begin position="1"/>
        <end position="19"/>
    </location>
</feature>
<sequence length="101" mass="10716">MKKIFITAVFAIGSLSAFAQEEATAVEATAKEAAATQDDFSEVAADELPEAVTAAVSKNYPTASIDKAYANEANQYKLEVSLEDGTAGTLYADENGNWIEM</sequence>
<dbReference type="SUPFAM" id="SSF160574">
    <property type="entry name" value="BT0923-like"/>
    <property type="match status" value="1"/>
</dbReference>
<dbReference type="AlphaFoldDB" id="A0A7X2ZS41"/>
<comment type="caution">
    <text evidence="2">The sequence shown here is derived from an EMBL/GenBank/DDBJ whole genome shotgun (WGS) entry which is preliminary data.</text>
</comment>
<keyword evidence="3" id="KW-1185">Reference proteome</keyword>
<proteinExistence type="predicted"/>
<dbReference type="RefSeq" id="WP_155599181.1">
    <property type="nucleotide sequence ID" value="NZ_RCNR01000008.1"/>
</dbReference>